<proteinExistence type="predicted"/>
<evidence type="ECO:0000256" key="2">
    <source>
        <dbReference type="ARBA" id="ARBA00023015"/>
    </source>
</evidence>
<dbReference type="Proteomes" id="UP001280121">
    <property type="component" value="Unassembled WGS sequence"/>
</dbReference>
<dbReference type="SUPFAM" id="SSF55455">
    <property type="entry name" value="SRF-like"/>
    <property type="match status" value="1"/>
</dbReference>
<dbReference type="Gene3D" id="3.40.1810.10">
    <property type="entry name" value="Transcription factor, MADS-box"/>
    <property type="match status" value="1"/>
</dbReference>
<keyword evidence="3" id="KW-0238">DNA-binding</keyword>
<dbReference type="GO" id="GO:0005634">
    <property type="term" value="C:nucleus"/>
    <property type="evidence" value="ECO:0007669"/>
    <property type="project" value="UniProtKB-SubCell"/>
</dbReference>
<dbReference type="InterPro" id="IPR036879">
    <property type="entry name" value="TF_MADSbox_sf"/>
</dbReference>
<evidence type="ECO:0000256" key="4">
    <source>
        <dbReference type="ARBA" id="ARBA00023163"/>
    </source>
</evidence>
<keyword evidence="5" id="KW-0539">Nucleus</keyword>
<sequence length="96" mass="10756">MVVINNINNNVDYKKPKLTKGCQKIEIKKLEDKNSLQVTFSKRRSSLFNKAMKLSVLCGLEVGIIVFSPNGKMFVIGHPNFDTVLNCYLNGESPPP</sequence>
<dbReference type="PANTHER" id="PTHR11945:SF610">
    <property type="entry name" value="AGAMOUS-LIKE MADS-BOX PROTEIN AGL61"/>
    <property type="match status" value="1"/>
</dbReference>
<accession>A0AAD9WKD7</accession>
<comment type="subcellular location">
    <subcellularLocation>
        <location evidence="1">Nucleus</location>
    </subcellularLocation>
</comment>
<dbReference type="SMART" id="SM00432">
    <property type="entry name" value="MADS"/>
    <property type="match status" value="1"/>
</dbReference>
<dbReference type="Pfam" id="PF00319">
    <property type="entry name" value="SRF-TF"/>
    <property type="match status" value="1"/>
</dbReference>
<protein>
    <recommendedName>
        <fullName evidence="6">MADS-box domain-containing protein</fullName>
    </recommendedName>
</protein>
<name>A0AAD9WKD7_9ROSI</name>
<dbReference type="PRINTS" id="PR00404">
    <property type="entry name" value="MADSDOMAIN"/>
</dbReference>
<gene>
    <name evidence="7" type="ORF">Ddye_029158</name>
</gene>
<reference evidence="7" key="1">
    <citation type="journal article" date="2023" name="Plant J.">
        <title>Genome sequences and population genomics provide insights into the demographic history, inbreeding, and mutation load of two 'living fossil' tree species of Dipteronia.</title>
        <authorList>
            <person name="Feng Y."/>
            <person name="Comes H.P."/>
            <person name="Chen J."/>
            <person name="Zhu S."/>
            <person name="Lu R."/>
            <person name="Zhang X."/>
            <person name="Li P."/>
            <person name="Qiu J."/>
            <person name="Olsen K.M."/>
            <person name="Qiu Y."/>
        </authorList>
    </citation>
    <scope>NUCLEOTIDE SEQUENCE</scope>
    <source>
        <strain evidence="7">KIB01</strain>
    </source>
</reference>
<evidence type="ECO:0000313" key="8">
    <source>
        <dbReference type="Proteomes" id="UP001280121"/>
    </source>
</evidence>
<dbReference type="PROSITE" id="PS50066">
    <property type="entry name" value="MADS_BOX_2"/>
    <property type="match status" value="1"/>
</dbReference>
<dbReference type="AlphaFoldDB" id="A0AAD9WKD7"/>
<evidence type="ECO:0000259" key="6">
    <source>
        <dbReference type="PROSITE" id="PS50066"/>
    </source>
</evidence>
<dbReference type="EMBL" id="JANJYI010000009">
    <property type="protein sequence ID" value="KAK2634366.1"/>
    <property type="molecule type" value="Genomic_DNA"/>
</dbReference>
<evidence type="ECO:0000256" key="1">
    <source>
        <dbReference type="ARBA" id="ARBA00004123"/>
    </source>
</evidence>
<dbReference type="GO" id="GO:0000978">
    <property type="term" value="F:RNA polymerase II cis-regulatory region sequence-specific DNA binding"/>
    <property type="evidence" value="ECO:0007669"/>
    <property type="project" value="TreeGrafter"/>
</dbReference>
<evidence type="ECO:0000256" key="3">
    <source>
        <dbReference type="ARBA" id="ARBA00023125"/>
    </source>
</evidence>
<dbReference type="InterPro" id="IPR002100">
    <property type="entry name" value="TF_MADSbox"/>
</dbReference>
<keyword evidence="4" id="KW-0804">Transcription</keyword>
<evidence type="ECO:0000313" key="7">
    <source>
        <dbReference type="EMBL" id="KAK2634366.1"/>
    </source>
</evidence>
<keyword evidence="2" id="KW-0805">Transcription regulation</keyword>
<dbReference type="GO" id="GO:0000981">
    <property type="term" value="F:DNA-binding transcription factor activity, RNA polymerase II-specific"/>
    <property type="evidence" value="ECO:0007669"/>
    <property type="project" value="TreeGrafter"/>
</dbReference>
<evidence type="ECO:0000256" key="5">
    <source>
        <dbReference type="ARBA" id="ARBA00023242"/>
    </source>
</evidence>
<feature type="domain" description="MADS-box" evidence="6">
    <location>
        <begin position="20"/>
        <end position="80"/>
    </location>
</feature>
<comment type="caution">
    <text evidence="7">The sequence shown here is derived from an EMBL/GenBank/DDBJ whole genome shotgun (WGS) entry which is preliminary data.</text>
</comment>
<organism evidence="7 8">
    <name type="scientific">Dipteronia dyeriana</name>
    <dbReference type="NCBI Taxonomy" id="168575"/>
    <lineage>
        <taxon>Eukaryota</taxon>
        <taxon>Viridiplantae</taxon>
        <taxon>Streptophyta</taxon>
        <taxon>Embryophyta</taxon>
        <taxon>Tracheophyta</taxon>
        <taxon>Spermatophyta</taxon>
        <taxon>Magnoliopsida</taxon>
        <taxon>eudicotyledons</taxon>
        <taxon>Gunneridae</taxon>
        <taxon>Pentapetalae</taxon>
        <taxon>rosids</taxon>
        <taxon>malvids</taxon>
        <taxon>Sapindales</taxon>
        <taxon>Sapindaceae</taxon>
        <taxon>Hippocastanoideae</taxon>
        <taxon>Acereae</taxon>
        <taxon>Dipteronia</taxon>
    </lineage>
</organism>
<keyword evidence="8" id="KW-1185">Reference proteome</keyword>
<dbReference type="GO" id="GO:0046983">
    <property type="term" value="F:protein dimerization activity"/>
    <property type="evidence" value="ECO:0007669"/>
    <property type="project" value="InterPro"/>
</dbReference>
<dbReference type="PANTHER" id="PTHR11945">
    <property type="entry name" value="MADS BOX PROTEIN"/>
    <property type="match status" value="1"/>
</dbReference>